<dbReference type="OrthoDB" id="1437907at2"/>
<dbReference type="EMBL" id="CP001707">
    <property type="protein sequence ID" value="ACV25491.1"/>
    <property type="molecule type" value="Genomic_DNA"/>
</dbReference>
<protein>
    <submittedName>
        <fullName evidence="1">Uncharacterized protein</fullName>
    </submittedName>
</protein>
<proteinExistence type="predicted"/>
<evidence type="ECO:0000313" key="1">
    <source>
        <dbReference type="EMBL" id="ACV25491.1"/>
    </source>
</evidence>
<organism evidence="1 2">
    <name type="scientific">Kangiella koreensis (strain DSM 16069 / JCM 12317 / KCTC 12182 / SW-125)</name>
    <dbReference type="NCBI Taxonomy" id="523791"/>
    <lineage>
        <taxon>Bacteria</taxon>
        <taxon>Pseudomonadati</taxon>
        <taxon>Pseudomonadota</taxon>
        <taxon>Gammaproteobacteria</taxon>
        <taxon>Kangiellales</taxon>
        <taxon>Kangiellaceae</taxon>
        <taxon>Kangiella</taxon>
    </lineage>
</organism>
<dbReference type="eggNOG" id="ENOG5032U80">
    <property type="taxonomic scope" value="Bacteria"/>
</dbReference>
<dbReference type="AlphaFoldDB" id="C7R660"/>
<dbReference type="RefSeq" id="WP_012800006.1">
    <property type="nucleotide sequence ID" value="NC_013166.1"/>
</dbReference>
<sequence length="193" mass="22316">MGIIRQETLIHWNFFLSIEEDLDRLSRFVDFSANDEVYSIEIARLFLGASAEVDVVLKQLCAALNTGSDASSINSYYSHVANNLPRFKEFEVILPRHGLTLTPWIDWEEGEPPFWWRDHNKVKHHRHEHFQKANLKNCLNSIAALYASVLYLYQPQAENGELLTLPRLLNVGDAYFKGTDMGRYGHSFVYNLL</sequence>
<accession>C7R660</accession>
<dbReference type="KEGG" id="kko:Kkor_0069"/>
<dbReference type="InParanoid" id="C7R660"/>
<dbReference type="STRING" id="523791.Kkor_0069"/>
<reference evidence="1 2" key="1">
    <citation type="journal article" date="2009" name="Stand. Genomic Sci.">
        <title>Complete genome sequence of Kangiella koreensis type strain (SW-125).</title>
        <authorList>
            <person name="Han C."/>
            <person name="Sikorski J."/>
            <person name="Lapidus A."/>
            <person name="Nolan M."/>
            <person name="Glavina Del Rio T."/>
            <person name="Tice H."/>
            <person name="Cheng J.F."/>
            <person name="Lucas S."/>
            <person name="Chen F."/>
            <person name="Copeland A."/>
            <person name="Ivanova N."/>
            <person name="Mavromatis K."/>
            <person name="Ovchinnikova G."/>
            <person name="Pati A."/>
            <person name="Bruce D."/>
            <person name="Goodwin L."/>
            <person name="Pitluck S."/>
            <person name="Chen A."/>
            <person name="Palaniappan K."/>
            <person name="Land M."/>
            <person name="Hauser L."/>
            <person name="Chang Y.J."/>
            <person name="Jeffries C.D."/>
            <person name="Chain P."/>
            <person name="Saunders E."/>
            <person name="Brettin T."/>
            <person name="Goker M."/>
            <person name="Tindall B.J."/>
            <person name="Bristow J."/>
            <person name="Eisen J.A."/>
            <person name="Markowitz V."/>
            <person name="Hugenholtz P."/>
            <person name="Kyrpides N.C."/>
            <person name="Klenk H.P."/>
            <person name="Detter J.C."/>
        </authorList>
    </citation>
    <scope>NUCLEOTIDE SEQUENCE [LARGE SCALE GENOMIC DNA]</scope>
    <source>
        <strain evidence="2">DSM 16069 / KCTC 12182 / SW-125</strain>
    </source>
</reference>
<evidence type="ECO:0000313" key="2">
    <source>
        <dbReference type="Proteomes" id="UP000001231"/>
    </source>
</evidence>
<keyword evidence="2" id="KW-1185">Reference proteome</keyword>
<gene>
    <name evidence="1" type="ordered locus">Kkor_0069</name>
</gene>
<dbReference type="Proteomes" id="UP000001231">
    <property type="component" value="Chromosome"/>
</dbReference>
<name>C7R660_KANKD</name>
<dbReference type="HOGENOM" id="CLU_115775_1_0_6"/>